<dbReference type="SUPFAM" id="SSF54001">
    <property type="entry name" value="Cysteine proteinases"/>
    <property type="match status" value="1"/>
</dbReference>
<dbReference type="PANTHER" id="PTHR12411">
    <property type="entry name" value="CYSTEINE PROTEASE FAMILY C1-RELATED"/>
    <property type="match status" value="1"/>
</dbReference>
<evidence type="ECO:0000256" key="1">
    <source>
        <dbReference type="ARBA" id="ARBA00008455"/>
    </source>
</evidence>
<feature type="domain" description="Cathepsin propeptide inhibitor" evidence="9">
    <location>
        <begin position="29"/>
        <end position="88"/>
    </location>
</feature>
<dbReference type="InterPro" id="IPR039417">
    <property type="entry name" value="Peptidase_C1A_papain-like"/>
</dbReference>
<dbReference type="GO" id="GO:0006508">
    <property type="term" value="P:proteolysis"/>
    <property type="evidence" value="ECO:0007669"/>
    <property type="project" value="UniProtKB-KW"/>
</dbReference>
<keyword evidence="5" id="KW-0865">Zymogen</keyword>
<evidence type="ECO:0000256" key="5">
    <source>
        <dbReference type="ARBA" id="ARBA00023145"/>
    </source>
</evidence>
<dbReference type="SMART" id="SM00645">
    <property type="entry name" value="Pept_C1"/>
    <property type="match status" value="1"/>
</dbReference>
<name>A0AAV1ZMA3_9ARAC</name>
<feature type="domain" description="Peptidase C1A papain C-terminal" evidence="8">
    <location>
        <begin position="116"/>
        <end position="300"/>
    </location>
</feature>
<evidence type="ECO:0000256" key="3">
    <source>
        <dbReference type="ARBA" id="ARBA00022801"/>
    </source>
</evidence>
<dbReference type="InterPro" id="IPR013128">
    <property type="entry name" value="Peptidase_C1A"/>
</dbReference>
<protein>
    <recommendedName>
        <fullName evidence="12">Cathepsin L</fullName>
    </recommendedName>
</protein>
<feature type="chain" id="PRO_5043954198" description="Cathepsin L" evidence="7">
    <location>
        <begin position="16"/>
        <end position="300"/>
    </location>
</feature>
<dbReference type="Gene3D" id="3.90.70.10">
    <property type="entry name" value="Cysteine proteinases"/>
    <property type="match status" value="1"/>
</dbReference>
<dbReference type="Pfam" id="PF00112">
    <property type="entry name" value="Peptidase_C1"/>
    <property type="match status" value="1"/>
</dbReference>
<evidence type="ECO:0000256" key="4">
    <source>
        <dbReference type="ARBA" id="ARBA00022807"/>
    </source>
</evidence>
<gene>
    <name evidence="10" type="ORF">LARSCL_LOCUS6257</name>
</gene>
<keyword evidence="4" id="KW-0788">Thiol protease</keyword>
<reference evidence="10 11" key="1">
    <citation type="submission" date="2024-04" db="EMBL/GenBank/DDBJ databases">
        <authorList>
            <person name="Rising A."/>
            <person name="Reimegard J."/>
            <person name="Sonavane S."/>
            <person name="Akerstrom W."/>
            <person name="Nylinder S."/>
            <person name="Hedman E."/>
            <person name="Kallberg Y."/>
        </authorList>
    </citation>
    <scope>NUCLEOTIDE SEQUENCE [LARGE SCALE GENOMIC DNA]</scope>
</reference>
<keyword evidence="3" id="KW-0378">Hydrolase</keyword>
<dbReference type="PRINTS" id="PR00705">
    <property type="entry name" value="PAPAIN"/>
</dbReference>
<dbReference type="SMART" id="SM00848">
    <property type="entry name" value="Inhibitor_I29"/>
    <property type="match status" value="1"/>
</dbReference>
<dbReference type="InterPro" id="IPR038765">
    <property type="entry name" value="Papain-like_cys_pep_sf"/>
</dbReference>
<dbReference type="Pfam" id="PF08246">
    <property type="entry name" value="Inhibitor_I29"/>
    <property type="match status" value="1"/>
</dbReference>
<evidence type="ECO:0000256" key="6">
    <source>
        <dbReference type="ARBA" id="ARBA00023157"/>
    </source>
</evidence>
<evidence type="ECO:0000259" key="8">
    <source>
        <dbReference type="SMART" id="SM00645"/>
    </source>
</evidence>
<dbReference type="EMBL" id="CAXIEN010000059">
    <property type="protein sequence ID" value="CAL1272233.1"/>
    <property type="molecule type" value="Genomic_DNA"/>
</dbReference>
<evidence type="ECO:0000313" key="11">
    <source>
        <dbReference type="Proteomes" id="UP001497382"/>
    </source>
</evidence>
<keyword evidence="2" id="KW-0645">Protease</keyword>
<dbReference type="InterPro" id="IPR000169">
    <property type="entry name" value="Pept_cys_AS"/>
</dbReference>
<dbReference type="PROSITE" id="PS00139">
    <property type="entry name" value="THIOL_PROTEASE_CYS"/>
    <property type="match status" value="1"/>
</dbReference>
<evidence type="ECO:0000259" key="9">
    <source>
        <dbReference type="SMART" id="SM00848"/>
    </source>
</evidence>
<comment type="similarity">
    <text evidence="1">Belongs to the peptidase C1 family.</text>
</comment>
<dbReference type="AlphaFoldDB" id="A0AAV1ZMA3"/>
<keyword evidence="11" id="KW-1185">Reference proteome</keyword>
<accession>A0AAV1ZMA3</accession>
<dbReference type="Proteomes" id="UP001497382">
    <property type="component" value="Unassembled WGS sequence"/>
</dbReference>
<dbReference type="CDD" id="cd02248">
    <property type="entry name" value="Peptidase_C1A"/>
    <property type="match status" value="1"/>
</dbReference>
<dbReference type="GO" id="GO:0008234">
    <property type="term" value="F:cysteine-type peptidase activity"/>
    <property type="evidence" value="ECO:0007669"/>
    <property type="project" value="UniProtKB-KW"/>
</dbReference>
<evidence type="ECO:0000256" key="7">
    <source>
        <dbReference type="SAM" id="SignalP"/>
    </source>
</evidence>
<sequence length="300" mass="34233">MKVVIFLALLAVAECKSSKPPNYRLDFYWELFKVTFSKSYDAHEEKYRRLIWEKNVNGILHHNFKAELGLHSFTKGLNKYTDMSLKERRTMLHGYRYPTNTTRKPNLWLPPTNYDLPEHVDWREQGFVTPVKDQLNCGSCWAFSATGSLEGQHKRKTRKLVSLSEQNLLDCSREEGTGGCYGGWMDQAFEYIKDNRGIDTEESYPYTGLEGQCHYKRSKKGAKCSGFVDIPSGDEEALKIAVATIGPISIAICASEDFYFYNDGVYETNECDNTTDALSHAALIVGYGAEKGKDYWLVKN</sequence>
<keyword evidence="7" id="KW-0732">Signal</keyword>
<proteinExistence type="inferred from homology"/>
<evidence type="ECO:0000256" key="2">
    <source>
        <dbReference type="ARBA" id="ARBA00022670"/>
    </source>
</evidence>
<evidence type="ECO:0000313" key="10">
    <source>
        <dbReference type="EMBL" id="CAL1272233.1"/>
    </source>
</evidence>
<feature type="signal peptide" evidence="7">
    <location>
        <begin position="1"/>
        <end position="15"/>
    </location>
</feature>
<evidence type="ECO:0008006" key="12">
    <source>
        <dbReference type="Google" id="ProtNLM"/>
    </source>
</evidence>
<organism evidence="10 11">
    <name type="scientific">Larinioides sclopetarius</name>
    <dbReference type="NCBI Taxonomy" id="280406"/>
    <lineage>
        <taxon>Eukaryota</taxon>
        <taxon>Metazoa</taxon>
        <taxon>Ecdysozoa</taxon>
        <taxon>Arthropoda</taxon>
        <taxon>Chelicerata</taxon>
        <taxon>Arachnida</taxon>
        <taxon>Araneae</taxon>
        <taxon>Araneomorphae</taxon>
        <taxon>Entelegynae</taxon>
        <taxon>Araneoidea</taxon>
        <taxon>Araneidae</taxon>
        <taxon>Larinioides</taxon>
    </lineage>
</organism>
<keyword evidence="6" id="KW-1015">Disulfide bond</keyword>
<dbReference type="InterPro" id="IPR000668">
    <property type="entry name" value="Peptidase_C1A_C"/>
</dbReference>
<dbReference type="FunFam" id="3.90.70.10:FF:000006">
    <property type="entry name" value="Cathepsin S"/>
    <property type="match status" value="1"/>
</dbReference>
<dbReference type="InterPro" id="IPR013201">
    <property type="entry name" value="Prot_inhib_I29"/>
</dbReference>
<comment type="caution">
    <text evidence="10">The sequence shown here is derived from an EMBL/GenBank/DDBJ whole genome shotgun (WGS) entry which is preliminary data.</text>
</comment>